<accession>A0A915J529</accession>
<protein>
    <submittedName>
        <fullName evidence="2">Uncharacterized protein</fullName>
    </submittedName>
</protein>
<name>A0A915J529_ROMCU</name>
<organism evidence="1 2">
    <name type="scientific">Romanomermis culicivorax</name>
    <name type="common">Nematode worm</name>
    <dbReference type="NCBI Taxonomy" id="13658"/>
    <lineage>
        <taxon>Eukaryota</taxon>
        <taxon>Metazoa</taxon>
        <taxon>Ecdysozoa</taxon>
        <taxon>Nematoda</taxon>
        <taxon>Enoplea</taxon>
        <taxon>Dorylaimia</taxon>
        <taxon>Mermithida</taxon>
        <taxon>Mermithoidea</taxon>
        <taxon>Mermithidae</taxon>
        <taxon>Romanomermis</taxon>
    </lineage>
</organism>
<evidence type="ECO:0000313" key="2">
    <source>
        <dbReference type="WBParaSite" id="nRc.2.0.1.t21572-RA"/>
    </source>
</evidence>
<keyword evidence="1" id="KW-1185">Reference proteome</keyword>
<reference evidence="2" key="1">
    <citation type="submission" date="2022-11" db="UniProtKB">
        <authorList>
            <consortium name="WormBaseParasite"/>
        </authorList>
    </citation>
    <scope>IDENTIFICATION</scope>
</reference>
<dbReference type="AlphaFoldDB" id="A0A915J529"/>
<dbReference type="Proteomes" id="UP000887565">
    <property type="component" value="Unplaced"/>
</dbReference>
<proteinExistence type="predicted"/>
<sequence length="64" mass="7255">MNENLVIILNATKTSFLEPHFWSLEISDNILNQCQISNNGPSGSLRDDVPSILYPMESFPWGIF</sequence>
<evidence type="ECO:0000313" key="1">
    <source>
        <dbReference type="Proteomes" id="UP000887565"/>
    </source>
</evidence>
<dbReference type="WBParaSite" id="nRc.2.0.1.t21572-RA">
    <property type="protein sequence ID" value="nRc.2.0.1.t21572-RA"/>
    <property type="gene ID" value="nRc.2.0.1.g21572"/>
</dbReference>